<reference evidence="3 4" key="1">
    <citation type="submission" date="2024-02" db="EMBL/GenBank/DDBJ databases">
        <title>New especies of Spiribacter isolated from saline water.</title>
        <authorList>
            <person name="Leon M.J."/>
            <person name="De La Haba R."/>
            <person name="Sanchez-Porro C."/>
            <person name="Ventosa A."/>
        </authorList>
    </citation>
    <scope>NUCLEOTIDE SEQUENCE [LARGE SCALE GENOMIC DNA]</scope>
    <source>
        <strain evidence="4">ag22IC6-196</strain>
    </source>
</reference>
<dbReference type="EMBL" id="JBAKFG010000003">
    <property type="protein sequence ID" value="MEX0373609.1"/>
    <property type="molecule type" value="Genomic_DNA"/>
</dbReference>
<evidence type="ECO:0000256" key="2">
    <source>
        <dbReference type="SAM" id="SignalP"/>
    </source>
</evidence>
<proteinExistence type="predicted"/>
<dbReference type="Pfam" id="PF13620">
    <property type="entry name" value="CarboxypepD_reg"/>
    <property type="match status" value="1"/>
</dbReference>
<feature type="signal peptide" evidence="2">
    <location>
        <begin position="1"/>
        <end position="23"/>
    </location>
</feature>
<feature type="region of interest" description="Disordered" evidence="1">
    <location>
        <begin position="200"/>
        <end position="219"/>
    </location>
</feature>
<organism evidence="3 4">
    <name type="scientific">Spiribacter roseus</name>
    <dbReference type="NCBI Taxonomy" id="1855875"/>
    <lineage>
        <taxon>Bacteria</taxon>
        <taxon>Pseudomonadati</taxon>
        <taxon>Pseudomonadota</taxon>
        <taxon>Gammaproteobacteria</taxon>
        <taxon>Chromatiales</taxon>
        <taxon>Ectothiorhodospiraceae</taxon>
        <taxon>Spiribacter</taxon>
    </lineage>
</organism>
<feature type="chain" id="PRO_5046357718" evidence="2">
    <location>
        <begin position="24"/>
        <end position="883"/>
    </location>
</feature>
<name>A0ABV3RZP6_9GAMM</name>
<evidence type="ECO:0000313" key="3">
    <source>
        <dbReference type="EMBL" id="MEX0373609.1"/>
    </source>
</evidence>
<accession>A0ABV3RZP6</accession>
<gene>
    <name evidence="3" type="ORF">V6X51_09225</name>
</gene>
<keyword evidence="2" id="KW-0732">Signal</keyword>
<dbReference type="SUPFAM" id="SSF49478">
    <property type="entry name" value="Cna protein B-type domain"/>
    <property type="match status" value="1"/>
</dbReference>
<dbReference type="RefSeq" id="WP_367951795.1">
    <property type="nucleotide sequence ID" value="NZ_JBAKFG010000003.1"/>
</dbReference>
<dbReference type="Proteomes" id="UP001556636">
    <property type="component" value="Unassembled WGS sequence"/>
</dbReference>
<protein>
    <submittedName>
        <fullName evidence="3">Carboxypeptidase regulatory-like domain-containing protein</fullName>
    </submittedName>
</protein>
<evidence type="ECO:0000256" key="1">
    <source>
        <dbReference type="SAM" id="MobiDB-lite"/>
    </source>
</evidence>
<comment type="caution">
    <text evidence="3">The sequence shown here is derived from an EMBL/GenBank/DDBJ whole genome shotgun (WGS) entry which is preliminary data.</text>
</comment>
<keyword evidence="4" id="KW-1185">Reference proteome</keyword>
<evidence type="ECO:0000313" key="4">
    <source>
        <dbReference type="Proteomes" id="UP001556636"/>
    </source>
</evidence>
<sequence>MKRRAVIMLALMVIAAVPSVAPAVEPETKTGDAGAAELLLVQLRLNGVLLPDYEDALAEADGGLWLPLEPLVRTGEGSVETVAAGAYRFELGLALPEVDIEMNRQRLRVGGREQPWPDEGFALETGRLLVSKDLLELWYGFEIALSDDRLTVDVDSQRPLPGDLRRLRERRWQRFNQKDYRTDSAYVSLESPYTAWGTPRGDLRGSLGHNNRDDSPRGSLSGAFEAEAAYLSNRIFFSADDQNNLNSLRWSAGRQSPDGDVFGIPNLHRLRFGDVSGFRLPLQGGRSGRGVSFSTAPLKRPDLFDVMVVEGDALSGWDAELYSGGQLIDFQTIEENGRYRFADVPLGFGRNELKVVLYGPEGQIQERILRRDIASGQLLPGELQVRGSILDAGRVMFPLGRESSDSGKQINLRADYGLSRWLSTGAFIGVEPQPQRLAEEELTITNTGVSLQPVFGAALSELIIVTQDTGGNAFQGSLQVPVAGLNVSTRLAQYSDEYRSPGALQSGRAVDSRFELRTGFGLGRLGSVTAEYDRLGLDAAAVRHELSPTLRHRMRGVSFSHEVTLSKQDEQRSSRYRLLASQRLGAWNGRAQLRAAGRDLSDLSVSSLNAGIDYRDADGRNYGAGSRYTLSSDQYSLSGRYSQQLGRGQLGFSGSVDQSGNWGMGLTYAIALGIGHAGRRSLTWLNQGAGSGGAAALQIFEDLDNNGLFEPDNDRPMAGAGMQVNGRPTSHVSDENGWLLLPSLPTDRPVRLTLDRDSLMDPFLTTQTPRLLVQPRPGYTLGLPLPLQDSGFLTGTVLRNGRPVAGALVQATRFDGVTVETTFSLSDGYFSFETLAPGEWRLTVAPETLGPGWKTSEVALLVESGQSHDGLTIELTVTEPALP</sequence>
<dbReference type="Gene3D" id="2.60.40.1120">
    <property type="entry name" value="Carboxypeptidase-like, regulatory domain"/>
    <property type="match status" value="1"/>
</dbReference>